<feature type="domain" description="Replication factor A C-terminal" evidence="13">
    <location>
        <begin position="488"/>
        <end position="633"/>
    </location>
</feature>
<evidence type="ECO:0000259" key="14">
    <source>
        <dbReference type="Pfam" id="PF16900"/>
    </source>
</evidence>
<comment type="subcellular location">
    <subcellularLocation>
        <location evidence="1 9">Nucleus</location>
    </subcellularLocation>
</comment>
<proteinExistence type="inferred from homology"/>
<feature type="domain" description="Replication protein A OB" evidence="14">
    <location>
        <begin position="322"/>
        <end position="411"/>
    </location>
</feature>
<organism evidence="15 16">
    <name type="scientific">Euplotes crassus</name>
    <dbReference type="NCBI Taxonomy" id="5936"/>
    <lineage>
        <taxon>Eukaryota</taxon>
        <taxon>Sar</taxon>
        <taxon>Alveolata</taxon>
        <taxon>Ciliophora</taxon>
        <taxon>Intramacronucleata</taxon>
        <taxon>Spirotrichea</taxon>
        <taxon>Hypotrichia</taxon>
        <taxon>Euplotida</taxon>
        <taxon>Euplotidae</taxon>
        <taxon>Moneuplotes</taxon>
    </lineage>
</organism>
<dbReference type="InterPro" id="IPR047192">
    <property type="entry name" value="Euk_RPA1_DBD_C"/>
</dbReference>
<comment type="caution">
    <text evidence="15">The sequence shown here is derived from an EMBL/GenBank/DDBJ whole genome shotgun (WGS) entry which is preliminary data.</text>
</comment>
<evidence type="ECO:0000256" key="9">
    <source>
        <dbReference type="RuleBase" id="RU364130"/>
    </source>
</evidence>
<dbReference type="GO" id="GO:0003677">
    <property type="term" value="F:DNA binding"/>
    <property type="evidence" value="ECO:0007669"/>
    <property type="project" value="UniProtKB-KW"/>
</dbReference>
<name>A0AAD1X2P7_EUPCR</name>
<keyword evidence="5 9" id="KW-0863">Zinc-finger</keyword>
<dbReference type="Pfam" id="PF16900">
    <property type="entry name" value="REPA_OB_2"/>
    <property type="match status" value="1"/>
</dbReference>
<dbReference type="InterPro" id="IPR031657">
    <property type="entry name" value="REPA_OB_2"/>
</dbReference>
<dbReference type="FunFam" id="2.40.50.140:FF:000041">
    <property type="entry name" value="Replication protein A subunit"/>
    <property type="match status" value="1"/>
</dbReference>
<dbReference type="Pfam" id="PF04057">
    <property type="entry name" value="Rep-A_N"/>
    <property type="match status" value="1"/>
</dbReference>
<feature type="domain" description="OB" evidence="11">
    <location>
        <begin position="214"/>
        <end position="285"/>
    </location>
</feature>
<evidence type="ECO:0000259" key="13">
    <source>
        <dbReference type="Pfam" id="PF08646"/>
    </source>
</evidence>
<keyword evidence="7 9" id="KW-0238">DNA-binding</keyword>
<evidence type="ECO:0000256" key="6">
    <source>
        <dbReference type="ARBA" id="ARBA00022833"/>
    </source>
</evidence>
<evidence type="ECO:0000256" key="1">
    <source>
        <dbReference type="ARBA" id="ARBA00004123"/>
    </source>
</evidence>
<dbReference type="PANTHER" id="PTHR47165:SF4">
    <property type="entry name" value="OS03G0429900 PROTEIN"/>
    <property type="match status" value="1"/>
</dbReference>
<dbReference type="GO" id="GO:0006260">
    <property type="term" value="P:DNA replication"/>
    <property type="evidence" value="ECO:0007669"/>
    <property type="project" value="UniProtKB-KW"/>
</dbReference>
<evidence type="ECO:0000259" key="12">
    <source>
        <dbReference type="Pfam" id="PF04057"/>
    </source>
</evidence>
<feature type="compositionally biased region" description="Basic and acidic residues" evidence="10">
    <location>
        <begin position="142"/>
        <end position="156"/>
    </location>
</feature>
<feature type="region of interest" description="Disordered" evidence="10">
    <location>
        <begin position="135"/>
        <end position="170"/>
    </location>
</feature>
<keyword evidence="3 9" id="KW-0235">DNA replication</keyword>
<dbReference type="InterPro" id="IPR012340">
    <property type="entry name" value="NA-bd_OB-fold"/>
</dbReference>
<evidence type="ECO:0000313" key="16">
    <source>
        <dbReference type="Proteomes" id="UP001295684"/>
    </source>
</evidence>
<dbReference type="AlphaFoldDB" id="A0AAD1X2P7"/>
<keyword evidence="6 9" id="KW-0862">Zinc</keyword>
<gene>
    <name evidence="15" type="ORF">ECRASSUSDP1_LOCUS2160</name>
</gene>
<feature type="domain" description="Replication factor-A protein 1 N-terminal" evidence="12">
    <location>
        <begin position="11"/>
        <end position="101"/>
    </location>
</feature>
<evidence type="ECO:0000313" key="15">
    <source>
        <dbReference type="EMBL" id="CAI2360853.1"/>
    </source>
</evidence>
<dbReference type="InterPro" id="IPR004591">
    <property type="entry name" value="Rfa1"/>
</dbReference>
<accession>A0AAD1X2P7</accession>
<dbReference type="GO" id="GO:0006281">
    <property type="term" value="P:DNA repair"/>
    <property type="evidence" value="ECO:0007669"/>
    <property type="project" value="InterPro"/>
</dbReference>
<keyword evidence="8 9" id="KW-0539">Nucleus</keyword>
<evidence type="ECO:0000256" key="10">
    <source>
        <dbReference type="SAM" id="MobiDB-lite"/>
    </source>
</evidence>
<dbReference type="PANTHER" id="PTHR47165">
    <property type="entry name" value="OS03G0429900 PROTEIN"/>
    <property type="match status" value="1"/>
</dbReference>
<evidence type="ECO:0000259" key="11">
    <source>
        <dbReference type="Pfam" id="PF01336"/>
    </source>
</evidence>
<keyword evidence="16" id="KW-1185">Reference proteome</keyword>
<dbReference type="EMBL" id="CAMPGE010002047">
    <property type="protein sequence ID" value="CAI2360853.1"/>
    <property type="molecule type" value="Genomic_DNA"/>
</dbReference>
<dbReference type="Proteomes" id="UP001295684">
    <property type="component" value="Unassembled WGS sequence"/>
</dbReference>
<evidence type="ECO:0000256" key="3">
    <source>
        <dbReference type="ARBA" id="ARBA00022705"/>
    </source>
</evidence>
<evidence type="ECO:0000256" key="4">
    <source>
        <dbReference type="ARBA" id="ARBA00022723"/>
    </source>
</evidence>
<dbReference type="CDD" id="cd04474">
    <property type="entry name" value="RPA1_DBD_A"/>
    <property type="match status" value="1"/>
</dbReference>
<evidence type="ECO:0000256" key="2">
    <source>
        <dbReference type="ARBA" id="ARBA00005690"/>
    </source>
</evidence>
<comment type="similarity">
    <text evidence="2 9">Belongs to the replication factor A protein 1 family.</text>
</comment>
<evidence type="ECO:0000256" key="5">
    <source>
        <dbReference type="ARBA" id="ARBA00022771"/>
    </source>
</evidence>
<dbReference type="Gene3D" id="2.40.50.140">
    <property type="entry name" value="Nucleic acid-binding proteins"/>
    <property type="match status" value="4"/>
</dbReference>
<dbReference type="CDD" id="cd04475">
    <property type="entry name" value="RPA1_DBD_B"/>
    <property type="match status" value="1"/>
</dbReference>
<dbReference type="InterPro" id="IPR007199">
    <property type="entry name" value="Rep_factor-A_N"/>
</dbReference>
<dbReference type="SUPFAM" id="SSF50249">
    <property type="entry name" value="Nucleic acid-binding proteins"/>
    <property type="match status" value="4"/>
</dbReference>
<dbReference type="GO" id="GO:0006310">
    <property type="term" value="P:DNA recombination"/>
    <property type="evidence" value="ECO:0007669"/>
    <property type="project" value="InterPro"/>
</dbReference>
<protein>
    <recommendedName>
        <fullName evidence="9">Replication protein A subunit</fullName>
    </recommendedName>
</protein>
<evidence type="ECO:0000256" key="8">
    <source>
        <dbReference type="ARBA" id="ARBA00023242"/>
    </source>
</evidence>
<dbReference type="GO" id="GO:0008270">
    <property type="term" value="F:zinc ion binding"/>
    <property type="evidence" value="ECO:0007669"/>
    <property type="project" value="UniProtKB-KW"/>
</dbReference>
<dbReference type="NCBIfam" id="TIGR00617">
    <property type="entry name" value="rpa1"/>
    <property type="match status" value="1"/>
</dbReference>
<dbReference type="InterPro" id="IPR013955">
    <property type="entry name" value="Rep_factor-A_C"/>
</dbReference>
<keyword evidence="4 9" id="KW-0479">Metal-binding</keyword>
<evidence type="ECO:0000256" key="7">
    <source>
        <dbReference type="ARBA" id="ARBA00023125"/>
    </source>
</evidence>
<sequence length="648" mass="72959">MSTDANRPKYLTKNAVKTILDAPDYKEIQDLKPVFQILSVKDISHKKSIRDRIQLSDGVHKILSIVKLKINSAPEQAYKANDIVRINGFDLKTISNKQILLPSNNFDIIATDIDTQIGKPKEYVEGEDEDMDFEAEIPYKNNPEERKEESDVEMKSPNKPTPCKNSASKEEIKLQVTEAEMEDTKEEPSPQKSYEVDDAYTPIKTVSPLNSDWIIKARVSKKNKVKEWSNSRGSGKLLNIELIDRHGTQIQATFFNKAVDKFEPMIQEDKVYIFCKGTVKVANQKFTSIKNDYCLTFSHLSEITQTEDDTNISKNVFHFTKLSEVSNIGAGKIIDLIGVVTSVGDVNSISLKDGRQKDKIDYEIADNSIDGGMRVTVSIWGTKATSKKFSVGQIIAIKDLKISTFKGVSLNGGDNSFLCDATQLKLKESSELQSWYRTAKDHVNDINSLTEGNQASGTPSLRNVRLIKEIEENSNDDLATDPTVRYYINARVELVRNDSKMVYMACPSCKKKMTEEDTSASTYRCEKCGMSTSNPVPTYIITVKFTDGTGSIWTRIYGDNALPIMGNTKPEEVHKMFANDSEESNVEIRNFLNSLNFKEFSVMVKPSINSYNGQESLNYHGSNVKTYKPEKSNHFLLQRLSLFEAPKA</sequence>
<dbReference type="Pfam" id="PF08646">
    <property type="entry name" value="Rep_fac-A_C"/>
    <property type="match status" value="1"/>
</dbReference>
<dbReference type="GO" id="GO:0005634">
    <property type="term" value="C:nucleus"/>
    <property type="evidence" value="ECO:0007669"/>
    <property type="project" value="UniProtKB-SubCell"/>
</dbReference>
<dbReference type="InterPro" id="IPR004365">
    <property type="entry name" value="NA-bd_OB_tRNA"/>
</dbReference>
<dbReference type="CDD" id="cd04476">
    <property type="entry name" value="RPA1_DBD_C"/>
    <property type="match status" value="1"/>
</dbReference>
<reference evidence="15" key="1">
    <citation type="submission" date="2023-07" db="EMBL/GenBank/DDBJ databases">
        <authorList>
            <consortium name="AG Swart"/>
            <person name="Singh M."/>
            <person name="Singh A."/>
            <person name="Seah K."/>
            <person name="Emmerich C."/>
        </authorList>
    </citation>
    <scope>NUCLEOTIDE SEQUENCE</scope>
    <source>
        <strain evidence="15">DP1</strain>
    </source>
</reference>
<dbReference type="Pfam" id="PF01336">
    <property type="entry name" value="tRNA_anti-codon"/>
    <property type="match status" value="1"/>
</dbReference>